<keyword evidence="3" id="KW-0804">Transcription</keyword>
<dbReference type="InterPro" id="IPR009057">
    <property type="entry name" value="Homeodomain-like_sf"/>
</dbReference>
<evidence type="ECO:0000256" key="1">
    <source>
        <dbReference type="ARBA" id="ARBA00023015"/>
    </source>
</evidence>
<evidence type="ECO:0000256" key="4">
    <source>
        <dbReference type="PROSITE-ProRule" id="PRU00335"/>
    </source>
</evidence>
<reference evidence="7" key="1">
    <citation type="submission" date="2019-12" db="EMBL/GenBank/DDBJ databases">
        <title>Actinomadura physcomitrii sp. nov., a novel actinomycete isolated from moss [Physcomitrium sphaericum (Ludw) Fuernr].</title>
        <authorList>
            <person name="Zhuang X."/>
        </authorList>
    </citation>
    <scope>NUCLEOTIDE SEQUENCE [LARGE SCALE GENOMIC DNA]</scope>
    <source>
        <strain evidence="7">LD22</strain>
    </source>
</reference>
<evidence type="ECO:0000259" key="6">
    <source>
        <dbReference type="PROSITE" id="PS50977"/>
    </source>
</evidence>
<organism evidence="7 8">
    <name type="scientific">Actinomadura physcomitrii</name>
    <dbReference type="NCBI Taxonomy" id="2650748"/>
    <lineage>
        <taxon>Bacteria</taxon>
        <taxon>Bacillati</taxon>
        <taxon>Actinomycetota</taxon>
        <taxon>Actinomycetes</taxon>
        <taxon>Streptosporangiales</taxon>
        <taxon>Thermomonosporaceae</taxon>
        <taxon>Actinomadura</taxon>
    </lineage>
</organism>
<dbReference type="SUPFAM" id="SSF46689">
    <property type="entry name" value="Homeodomain-like"/>
    <property type="match status" value="1"/>
</dbReference>
<dbReference type="AlphaFoldDB" id="A0A6I4MC28"/>
<dbReference type="InterPro" id="IPR036271">
    <property type="entry name" value="Tet_transcr_reg_TetR-rel_C_sf"/>
</dbReference>
<dbReference type="Pfam" id="PF21597">
    <property type="entry name" value="TetR_C_43"/>
    <property type="match status" value="1"/>
</dbReference>
<keyword evidence="2 4" id="KW-0238">DNA-binding</keyword>
<dbReference type="SUPFAM" id="SSF48498">
    <property type="entry name" value="Tetracyclin repressor-like, C-terminal domain"/>
    <property type="match status" value="1"/>
</dbReference>
<dbReference type="Gene3D" id="1.10.357.10">
    <property type="entry name" value="Tetracycline Repressor, domain 2"/>
    <property type="match status" value="1"/>
</dbReference>
<dbReference type="PROSITE" id="PS50977">
    <property type="entry name" value="HTH_TETR_2"/>
    <property type="match status" value="1"/>
</dbReference>
<comment type="caution">
    <text evidence="7">The sequence shown here is derived from an EMBL/GenBank/DDBJ whole genome shotgun (WGS) entry which is preliminary data.</text>
</comment>
<feature type="DNA-binding region" description="H-T-H motif" evidence="4">
    <location>
        <begin position="72"/>
        <end position="91"/>
    </location>
</feature>
<dbReference type="InterPro" id="IPR001647">
    <property type="entry name" value="HTH_TetR"/>
</dbReference>
<gene>
    <name evidence="7" type="ORF">F8568_004705</name>
</gene>
<evidence type="ECO:0000313" key="8">
    <source>
        <dbReference type="Proteomes" id="UP000462055"/>
    </source>
</evidence>
<evidence type="ECO:0000256" key="5">
    <source>
        <dbReference type="SAM" id="MobiDB-lite"/>
    </source>
</evidence>
<dbReference type="Pfam" id="PF00440">
    <property type="entry name" value="TetR_N"/>
    <property type="match status" value="1"/>
</dbReference>
<dbReference type="EMBL" id="WBMS02000003">
    <property type="protein sequence ID" value="MVZ99685.1"/>
    <property type="molecule type" value="Genomic_DNA"/>
</dbReference>
<dbReference type="GO" id="GO:0003700">
    <property type="term" value="F:DNA-binding transcription factor activity"/>
    <property type="evidence" value="ECO:0007669"/>
    <property type="project" value="TreeGrafter"/>
</dbReference>
<dbReference type="PANTHER" id="PTHR30055">
    <property type="entry name" value="HTH-TYPE TRANSCRIPTIONAL REGULATOR RUTR"/>
    <property type="match status" value="1"/>
</dbReference>
<name>A0A6I4MC28_9ACTN</name>
<protein>
    <submittedName>
        <fullName evidence="7">TetR family transcriptional regulator</fullName>
    </submittedName>
</protein>
<evidence type="ECO:0000256" key="2">
    <source>
        <dbReference type="ARBA" id="ARBA00023125"/>
    </source>
</evidence>
<dbReference type="PRINTS" id="PR00455">
    <property type="entry name" value="HTHTETR"/>
</dbReference>
<accession>A0A6I4MC28</accession>
<dbReference type="Proteomes" id="UP000462055">
    <property type="component" value="Unassembled WGS sequence"/>
</dbReference>
<dbReference type="PANTHER" id="PTHR30055:SF234">
    <property type="entry name" value="HTH-TYPE TRANSCRIPTIONAL REGULATOR BETI"/>
    <property type="match status" value="1"/>
</dbReference>
<feature type="region of interest" description="Disordered" evidence="5">
    <location>
        <begin position="1"/>
        <end position="24"/>
    </location>
</feature>
<evidence type="ECO:0000313" key="7">
    <source>
        <dbReference type="EMBL" id="MVZ99685.1"/>
    </source>
</evidence>
<dbReference type="GO" id="GO:0000976">
    <property type="term" value="F:transcription cis-regulatory region binding"/>
    <property type="evidence" value="ECO:0007669"/>
    <property type="project" value="TreeGrafter"/>
</dbReference>
<dbReference type="InterPro" id="IPR049445">
    <property type="entry name" value="TetR_SbtR-like_C"/>
</dbReference>
<feature type="domain" description="HTH tetR-type" evidence="6">
    <location>
        <begin position="50"/>
        <end position="109"/>
    </location>
</feature>
<proteinExistence type="predicted"/>
<sequence length="232" mass="25606">MCGRIPPLDRGTSPRGRQEEAGKFSPLCCYRGPHEARRWTMTRPMRADARRNLERILAAARDMIVERGPDVPLDDVARRAEVGSGTLYRRFPDRATLLHAVALDALTGTVEAVRDACAREADPFEALARYLRRTLELRVSAVLPAVLGRVDLEGDPELSPLRAESLRLLEGLVRAAHAAGTLPGDVTFADIGMMAVRIARPLPGPLPPEEKQALARRHLDLFIRGLRAEART</sequence>
<keyword evidence="8" id="KW-1185">Reference proteome</keyword>
<dbReference type="InterPro" id="IPR050109">
    <property type="entry name" value="HTH-type_TetR-like_transc_reg"/>
</dbReference>
<keyword evidence="1" id="KW-0805">Transcription regulation</keyword>
<evidence type="ECO:0000256" key="3">
    <source>
        <dbReference type="ARBA" id="ARBA00023163"/>
    </source>
</evidence>